<evidence type="ECO:0000313" key="2">
    <source>
        <dbReference type="EMBL" id="HIQ32673.1"/>
    </source>
</evidence>
<dbReference type="AlphaFoldDB" id="A0A833EC30"/>
<name>A0A833EC30_9EURY</name>
<accession>A0A833EC30</accession>
<sequence length="83" mass="10220">MCRHFLAPRLFGRFRYVGPCRCGCGPHAFYLDEMGRLIHPWDLSFEDIPEEEREKYLEERIRYLKEELKMLEEELKNIRKKKE</sequence>
<proteinExistence type="predicted"/>
<evidence type="ECO:0000256" key="1">
    <source>
        <dbReference type="SAM" id="Coils"/>
    </source>
</evidence>
<feature type="coiled-coil region" evidence="1">
    <location>
        <begin position="54"/>
        <end position="81"/>
    </location>
</feature>
<dbReference type="Proteomes" id="UP000623215">
    <property type="component" value="Unassembled WGS sequence"/>
</dbReference>
<comment type="caution">
    <text evidence="2">The sequence shown here is derived from an EMBL/GenBank/DDBJ whole genome shotgun (WGS) entry which is preliminary data.</text>
</comment>
<protein>
    <recommendedName>
        <fullName evidence="4">DUF5320 domain-containing protein</fullName>
    </recommendedName>
</protein>
<evidence type="ECO:0000313" key="3">
    <source>
        <dbReference type="Proteomes" id="UP000623215"/>
    </source>
</evidence>
<organism evidence="2 3">
    <name type="scientific">Methanothermococcus okinawensis</name>
    <dbReference type="NCBI Taxonomy" id="155863"/>
    <lineage>
        <taxon>Archaea</taxon>
        <taxon>Methanobacteriati</taxon>
        <taxon>Methanobacteriota</taxon>
        <taxon>Methanomada group</taxon>
        <taxon>Methanococci</taxon>
        <taxon>Methanococcales</taxon>
        <taxon>Methanococcaceae</taxon>
        <taxon>Methanothermococcus</taxon>
    </lineage>
</organism>
<dbReference type="EMBL" id="DQVW01000080">
    <property type="protein sequence ID" value="HIQ32673.1"/>
    <property type="molecule type" value="Genomic_DNA"/>
</dbReference>
<keyword evidence="1" id="KW-0175">Coiled coil</keyword>
<gene>
    <name evidence="2" type="ORF">EYH55_04255</name>
</gene>
<evidence type="ECO:0008006" key="4">
    <source>
        <dbReference type="Google" id="ProtNLM"/>
    </source>
</evidence>
<reference evidence="2" key="1">
    <citation type="journal article" date="2020" name="ISME J.">
        <title>Gammaproteobacteria mediating utilization of methyl-, sulfur- and petroleum organic compounds in deep ocean hydrothermal plumes.</title>
        <authorList>
            <person name="Zhou Z."/>
            <person name="Liu Y."/>
            <person name="Pan J."/>
            <person name="Cron B.R."/>
            <person name="Toner B.M."/>
            <person name="Anantharaman K."/>
            <person name="Breier J.A."/>
            <person name="Dick G.J."/>
            <person name="Li M."/>
        </authorList>
    </citation>
    <scope>NUCLEOTIDE SEQUENCE</scope>
    <source>
        <strain evidence="2">SZUA-1534</strain>
    </source>
</reference>